<feature type="transmembrane region" description="Helical" evidence="1">
    <location>
        <begin position="183"/>
        <end position="205"/>
    </location>
</feature>
<evidence type="ECO:0000256" key="1">
    <source>
        <dbReference type="SAM" id="Phobius"/>
    </source>
</evidence>
<protein>
    <recommendedName>
        <fullName evidence="4">DUF4386 domain-containing protein</fullName>
    </recommendedName>
</protein>
<name>A0A1H8JAT1_9ACTN</name>
<accession>A0A1H8JAT1</accession>
<keyword evidence="3" id="KW-1185">Reference proteome</keyword>
<sequence length="256" mass="25908">MTLPHTAGLSAGQPSETARDLKIGGVCAVLGAVVFTTARLLHGDTPAADPRAALDFVASRPTYAAVHLIAVFAALIAMAGLISLIRSLAHPTARLLGRAGLASHAVGLAVFSVDSTSEGLALPELAEAAAHAAPGERAELVRAAHAVAMTTHGPSLAAMALLYGVPLLLLGVATALDGYPAWLGWAGTVVGAATLLAATGLFLSPPLFPGALLYGVLGSMIVQLWLVAVGVTMLRRAAASARATAEPDPVQRRRSS</sequence>
<dbReference type="STRING" id="46177.SAMN05660976_08301"/>
<dbReference type="OrthoDB" id="3693682at2"/>
<reference evidence="2 3" key="1">
    <citation type="submission" date="2016-10" db="EMBL/GenBank/DDBJ databases">
        <authorList>
            <person name="de Groot N.N."/>
        </authorList>
    </citation>
    <scope>NUCLEOTIDE SEQUENCE [LARGE SCALE GENOMIC DNA]</scope>
    <source>
        <strain evidence="2 3">DSM 43357</strain>
    </source>
</reference>
<keyword evidence="1" id="KW-0812">Transmembrane</keyword>
<organism evidence="2 3">
    <name type="scientific">Nonomuraea pusilla</name>
    <dbReference type="NCBI Taxonomy" id="46177"/>
    <lineage>
        <taxon>Bacteria</taxon>
        <taxon>Bacillati</taxon>
        <taxon>Actinomycetota</taxon>
        <taxon>Actinomycetes</taxon>
        <taxon>Streptosporangiales</taxon>
        <taxon>Streptosporangiaceae</taxon>
        <taxon>Nonomuraea</taxon>
    </lineage>
</organism>
<gene>
    <name evidence="2" type="ORF">SAMN05660976_08301</name>
</gene>
<evidence type="ECO:0008006" key="4">
    <source>
        <dbReference type="Google" id="ProtNLM"/>
    </source>
</evidence>
<dbReference type="EMBL" id="FOBF01000036">
    <property type="protein sequence ID" value="SEN77890.1"/>
    <property type="molecule type" value="Genomic_DNA"/>
</dbReference>
<keyword evidence="1" id="KW-0472">Membrane</keyword>
<evidence type="ECO:0000313" key="3">
    <source>
        <dbReference type="Proteomes" id="UP000198953"/>
    </source>
</evidence>
<evidence type="ECO:0000313" key="2">
    <source>
        <dbReference type="EMBL" id="SEN77890.1"/>
    </source>
</evidence>
<feature type="transmembrane region" description="Helical" evidence="1">
    <location>
        <begin position="156"/>
        <end position="176"/>
    </location>
</feature>
<proteinExistence type="predicted"/>
<dbReference type="Proteomes" id="UP000198953">
    <property type="component" value="Unassembled WGS sequence"/>
</dbReference>
<keyword evidence="1" id="KW-1133">Transmembrane helix</keyword>
<dbReference type="RefSeq" id="WP_091105876.1">
    <property type="nucleotide sequence ID" value="NZ_FOBF01000036.1"/>
</dbReference>
<feature type="transmembrane region" description="Helical" evidence="1">
    <location>
        <begin position="211"/>
        <end position="234"/>
    </location>
</feature>
<dbReference type="Pfam" id="PF14329">
    <property type="entry name" value="DUF4386"/>
    <property type="match status" value="1"/>
</dbReference>
<dbReference type="AlphaFoldDB" id="A0A1H8JAT1"/>
<dbReference type="InterPro" id="IPR025495">
    <property type="entry name" value="DUF4386"/>
</dbReference>
<feature type="transmembrane region" description="Helical" evidence="1">
    <location>
        <begin position="21"/>
        <end position="42"/>
    </location>
</feature>
<feature type="transmembrane region" description="Helical" evidence="1">
    <location>
        <begin position="62"/>
        <end position="83"/>
    </location>
</feature>